<reference evidence="2 3" key="1">
    <citation type="journal article" date="2024" name="G3 (Bethesda)">
        <title>Genome assembly of Hibiscus sabdariffa L. provides insights into metabolisms of medicinal natural products.</title>
        <authorList>
            <person name="Kim T."/>
        </authorList>
    </citation>
    <scope>NUCLEOTIDE SEQUENCE [LARGE SCALE GENOMIC DNA]</scope>
    <source>
        <strain evidence="2">TK-2024</strain>
        <tissue evidence="2">Old leaves</tissue>
    </source>
</reference>
<name>A0ABR2R8P8_9ROSI</name>
<organism evidence="2 3">
    <name type="scientific">Hibiscus sabdariffa</name>
    <name type="common">roselle</name>
    <dbReference type="NCBI Taxonomy" id="183260"/>
    <lineage>
        <taxon>Eukaryota</taxon>
        <taxon>Viridiplantae</taxon>
        <taxon>Streptophyta</taxon>
        <taxon>Embryophyta</taxon>
        <taxon>Tracheophyta</taxon>
        <taxon>Spermatophyta</taxon>
        <taxon>Magnoliopsida</taxon>
        <taxon>eudicotyledons</taxon>
        <taxon>Gunneridae</taxon>
        <taxon>Pentapetalae</taxon>
        <taxon>rosids</taxon>
        <taxon>malvids</taxon>
        <taxon>Malvales</taxon>
        <taxon>Malvaceae</taxon>
        <taxon>Malvoideae</taxon>
        <taxon>Hibiscus</taxon>
    </lineage>
</organism>
<dbReference type="InterPro" id="IPR051097">
    <property type="entry name" value="Synaptobrevin-like_transport"/>
</dbReference>
<gene>
    <name evidence="2" type="ORF">V6N11_035867</name>
</gene>
<protein>
    <submittedName>
        <fullName evidence="2">Uncharacterized protein</fullName>
    </submittedName>
</protein>
<dbReference type="Proteomes" id="UP001396334">
    <property type="component" value="Unassembled WGS sequence"/>
</dbReference>
<evidence type="ECO:0000313" key="2">
    <source>
        <dbReference type="EMBL" id="KAK9009326.1"/>
    </source>
</evidence>
<comment type="caution">
    <text evidence="2">The sequence shown here is derived from an EMBL/GenBank/DDBJ whole genome shotgun (WGS) entry which is preliminary data.</text>
</comment>
<keyword evidence="3" id="KW-1185">Reference proteome</keyword>
<dbReference type="PANTHER" id="PTHR21136:SF72">
    <property type="entry name" value="VESICLE-ASSOCIATED MEMBRANE PROTEIN 724"/>
    <property type="match status" value="1"/>
</dbReference>
<evidence type="ECO:0000256" key="1">
    <source>
        <dbReference type="SAM" id="MobiDB-lite"/>
    </source>
</evidence>
<feature type="compositionally biased region" description="Polar residues" evidence="1">
    <location>
        <begin position="151"/>
        <end position="166"/>
    </location>
</feature>
<sequence length="174" mass="19260">MSQEAFIYSFVARGTMILAEYTEFTGNFPAIAAQCLQRLTAANNRAPDRRPQPANRWLREEADGLGSRSQRIGKSDGILFPNLPDNYGRNFRQGLKADSSLMEKSTGDISGRSNSQMDFQMGLVSEDSPMVQPECNKRVRTHDLAVVVSKQPDSTSVSFSSLSAGLQEQARHDQ</sequence>
<feature type="region of interest" description="Disordered" evidence="1">
    <location>
        <begin position="149"/>
        <end position="174"/>
    </location>
</feature>
<accession>A0ABR2R8P8</accession>
<dbReference type="EMBL" id="JBBPBN010000024">
    <property type="protein sequence ID" value="KAK9009326.1"/>
    <property type="molecule type" value="Genomic_DNA"/>
</dbReference>
<evidence type="ECO:0000313" key="3">
    <source>
        <dbReference type="Proteomes" id="UP001396334"/>
    </source>
</evidence>
<dbReference type="PANTHER" id="PTHR21136">
    <property type="entry name" value="SNARE PROTEINS"/>
    <property type="match status" value="1"/>
</dbReference>
<proteinExistence type="predicted"/>
<dbReference type="Gene3D" id="3.30.450.50">
    <property type="entry name" value="Longin domain"/>
    <property type="match status" value="1"/>
</dbReference>